<dbReference type="SUPFAM" id="SSF50978">
    <property type="entry name" value="WD40 repeat-like"/>
    <property type="match status" value="1"/>
</dbReference>
<dbReference type="OrthoDB" id="10262287at2759"/>
<dbReference type="Gene3D" id="3.40.50.1910">
    <property type="match status" value="2"/>
</dbReference>
<protein>
    <submittedName>
        <fullName evidence="3">Vacuolar protein sortingassociated protein 33A, putative</fullName>
    </submittedName>
</protein>
<dbReference type="InterPro" id="IPR036322">
    <property type="entry name" value="WD40_repeat_dom_sf"/>
</dbReference>
<reference evidence="3 4" key="1">
    <citation type="submission" date="2013-02" db="EMBL/GenBank/DDBJ databases">
        <authorList>
            <person name="Hannick L."/>
            <person name="Zafar N."/>
            <person name="Lorenzi H."/>
            <person name="Ali I.A."/>
            <person name="Petri W.P."/>
            <person name="Caler E."/>
        </authorList>
    </citation>
    <scope>NUCLEOTIDE SEQUENCE [LARGE SCALE GENOMIC DNA]</scope>
    <source>
        <strain evidence="3 4">KU27</strain>
    </source>
</reference>
<sequence>MTERINCQIPLFALTRDNTNYFAAGGGGSCKSGIKNGIMKIPQLGGKPKFYDTGDSSISCIISIKDPKETDKRLIIYSANEYIYIANEELEIQNKLQGLEVENAEDEMIEVKVMKYTKKTQSLFVGWSNGVIQKYHLENKKLELVKLLQKETGKDVNGMCISAHKNRLFVTSHNRKLTVYDTDSGEVLKSIYPEDLNKKWDNALFWGCIISYNGDEAILGLMKKSNPSYLLVLDSYTFTLKKTLYLCKSQISSPIATERARTLASVGCSDGTVVVISLLNYKVLSIKKHHSFVIPATTIDFKQTVATVSLDYNFVVTPITNKPFNRSRKRRLSLMAQQQKVKTQQTGIQSKLGTHFQTIFLPTLQLITRPQTNDLLKNYQDFTTETLLKTLPLNHPKKKIIVCDRHSFMMMELIGGQYLQDDNYNITDMICYEDYNVESFTRAFFRKTLAYFVIVESTIEAATHALNFMNKSLEKFNEIANDSYVMTPENFFFFRMPKFTPFDGKLLDPFKTSFRLGKIDIPVAVIQDDVFSLQDDNAFVRLFGERDVGILNEIYSSLNTFQKRFGYFPKVFSRGQYSHQLAEMMNIKRPNNEFNKEVDFVYIVDRTFDLLTPELIANNYESLIDEVYGINDDCTTVNVNLSIYDKVFGSSKDSDVAYKVLSEKKNAFITLHGNWYNEISKANFNDIRTVLNDKIKATKELQELTQQEKSISKKLEMTTHFNMCLAFATIHPQIHQSIISYVNTYDNLELQEKQFQFFDYVFSSAKQIAGLFKQDLAGPIEELLLLGKHEEALKQLAILCAGYDGIKPDLYDEIKKFFIQYCGIEELNIWSKMEMAGILKKTGEKSRTFTALNSALKLYEKENGSSFYGGYTPLIVKSLENIICPQETEESSNQKGVLGAALKGVSKLTSKNLNDILTEEEQMKITNIKETIEGGSKKIVVFVVGGITFGEIASLRSLSQKLGRPIIIGSTHIIRKNNSMINQFIQSAEKEMRIFN</sequence>
<dbReference type="Pfam" id="PF00995">
    <property type="entry name" value="Sec1"/>
    <property type="match status" value="1"/>
</dbReference>
<dbReference type="InterPro" id="IPR001619">
    <property type="entry name" value="Sec1-like"/>
</dbReference>
<dbReference type="Gene3D" id="1.25.40.850">
    <property type="match status" value="1"/>
</dbReference>
<keyword evidence="2" id="KW-0175">Coiled coil</keyword>
<evidence type="ECO:0000256" key="2">
    <source>
        <dbReference type="SAM" id="Coils"/>
    </source>
</evidence>
<proteinExistence type="inferred from homology"/>
<evidence type="ECO:0000313" key="4">
    <source>
        <dbReference type="Proteomes" id="UP000011755"/>
    </source>
</evidence>
<dbReference type="PANTHER" id="PTHR11679">
    <property type="entry name" value="VESICLE PROTEIN SORTING-ASSOCIATED"/>
    <property type="match status" value="1"/>
</dbReference>
<dbReference type="VEuPathDB" id="AmoebaDB:EHI5A_055350"/>
<dbReference type="InterPro" id="IPR015943">
    <property type="entry name" value="WD40/YVTN_repeat-like_dom_sf"/>
</dbReference>
<dbReference type="Proteomes" id="UP000011755">
    <property type="component" value="Unassembled WGS sequence"/>
</dbReference>
<evidence type="ECO:0000313" key="3">
    <source>
        <dbReference type="EMBL" id="EMD44952.1"/>
    </source>
</evidence>
<dbReference type="SUPFAM" id="SSF56815">
    <property type="entry name" value="Sec1/munc18-like (SM) proteins"/>
    <property type="match status" value="1"/>
</dbReference>
<accession>M2S2B4</accession>
<comment type="similarity">
    <text evidence="1">Belongs to the STXBP/unc-18/SEC1 family.</text>
</comment>
<dbReference type="Gene3D" id="2.130.10.10">
    <property type="entry name" value="YVTN repeat-like/Quinoprotein amine dehydrogenase"/>
    <property type="match status" value="1"/>
</dbReference>
<feature type="coiled-coil region" evidence="2">
    <location>
        <begin position="687"/>
        <end position="714"/>
    </location>
</feature>
<dbReference type="GO" id="GO:0016192">
    <property type="term" value="P:vesicle-mediated transport"/>
    <property type="evidence" value="ECO:0007669"/>
    <property type="project" value="InterPro"/>
</dbReference>
<dbReference type="EMBL" id="KB444916">
    <property type="protein sequence ID" value="EMD44952.1"/>
    <property type="molecule type" value="Genomic_DNA"/>
</dbReference>
<dbReference type="PROSITE" id="PS51257">
    <property type="entry name" value="PROKAR_LIPOPROTEIN"/>
    <property type="match status" value="1"/>
</dbReference>
<dbReference type="InterPro" id="IPR043155">
    <property type="entry name" value="VPS33_dom3b"/>
</dbReference>
<gene>
    <name evidence="3" type="ORF">EHI5A_055350</name>
</gene>
<dbReference type="InterPro" id="IPR036045">
    <property type="entry name" value="Sec1-like_sf"/>
</dbReference>
<evidence type="ECO:0000256" key="1">
    <source>
        <dbReference type="ARBA" id="ARBA00009884"/>
    </source>
</evidence>
<organism evidence="3 4">
    <name type="scientific">Entamoeba histolytica KU27</name>
    <dbReference type="NCBI Taxonomy" id="885311"/>
    <lineage>
        <taxon>Eukaryota</taxon>
        <taxon>Amoebozoa</taxon>
        <taxon>Evosea</taxon>
        <taxon>Archamoebae</taxon>
        <taxon>Mastigamoebida</taxon>
        <taxon>Entamoebidae</taxon>
        <taxon>Entamoeba</taxon>
    </lineage>
</organism>
<name>M2S2B4_ENTHI</name>
<dbReference type="AlphaFoldDB" id="M2S2B4"/>
<dbReference type="InterPro" id="IPR027482">
    <property type="entry name" value="Sec1-like_dom2"/>
</dbReference>